<dbReference type="InterPro" id="IPR003660">
    <property type="entry name" value="HAMP_dom"/>
</dbReference>
<evidence type="ECO:0000256" key="5">
    <source>
        <dbReference type="PROSITE-ProRule" id="PRU00284"/>
    </source>
</evidence>
<dbReference type="PROSITE" id="PS50111">
    <property type="entry name" value="CHEMOTAXIS_TRANSDUC_2"/>
    <property type="match status" value="1"/>
</dbReference>
<dbReference type="AlphaFoldDB" id="A0A5Q0BSW3"/>
<feature type="domain" description="HAMP" evidence="7">
    <location>
        <begin position="49"/>
        <end position="101"/>
    </location>
</feature>
<accession>A0A5Q0BSW3</accession>
<dbReference type="SMART" id="SM00283">
    <property type="entry name" value="MA"/>
    <property type="match status" value="1"/>
</dbReference>
<dbReference type="PANTHER" id="PTHR43531:SF14">
    <property type="entry name" value="METHYL-ACCEPTING CHEMOTAXIS PROTEIN I-RELATED"/>
    <property type="match status" value="1"/>
</dbReference>
<dbReference type="FunCoup" id="A0A5Q0BSW3">
    <property type="interactions" value="170"/>
</dbReference>
<gene>
    <name evidence="8" type="ORF">F6R98_16295</name>
</gene>
<dbReference type="Pfam" id="PF18947">
    <property type="entry name" value="HAMP_2"/>
    <property type="match status" value="2"/>
</dbReference>
<organism evidence="8 9">
    <name type="scientific">Candidatus Methylospira mobilis</name>
    <dbReference type="NCBI Taxonomy" id="1808979"/>
    <lineage>
        <taxon>Bacteria</taxon>
        <taxon>Pseudomonadati</taxon>
        <taxon>Pseudomonadota</taxon>
        <taxon>Gammaproteobacteria</taxon>
        <taxon>Methylococcales</taxon>
        <taxon>Methylococcaceae</taxon>
        <taxon>Candidatus Methylospira</taxon>
    </lineage>
</organism>
<comment type="similarity">
    <text evidence="4">Belongs to the methyl-accepting chemotaxis (MCP) protein family.</text>
</comment>
<dbReference type="Gene3D" id="1.20.120.1530">
    <property type="match status" value="1"/>
</dbReference>
<keyword evidence="9" id="KW-1185">Reference proteome</keyword>
<evidence type="ECO:0000313" key="9">
    <source>
        <dbReference type="Proteomes" id="UP000325755"/>
    </source>
</evidence>
<dbReference type="Pfam" id="PF00015">
    <property type="entry name" value="MCPsignal"/>
    <property type="match status" value="1"/>
</dbReference>
<dbReference type="InterPro" id="IPR004090">
    <property type="entry name" value="Chemotax_Me-accpt_rcpt"/>
</dbReference>
<feature type="domain" description="Methyl-accepting transducer" evidence="6">
    <location>
        <begin position="197"/>
        <end position="426"/>
    </location>
</feature>
<dbReference type="PANTHER" id="PTHR43531">
    <property type="entry name" value="PROTEIN ICFG"/>
    <property type="match status" value="1"/>
</dbReference>
<evidence type="ECO:0000313" key="8">
    <source>
        <dbReference type="EMBL" id="QFY45157.1"/>
    </source>
</evidence>
<feature type="domain" description="HAMP" evidence="7">
    <location>
        <begin position="140"/>
        <end position="192"/>
    </location>
</feature>
<dbReference type="Gene3D" id="1.10.287.950">
    <property type="entry name" value="Methyl-accepting chemotaxis protein"/>
    <property type="match status" value="1"/>
</dbReference>
<dbReference type="EMBL" id="CP044205">
    <property type="protein sequence ID" value="QFY45157.1"/>
    <property type="molecule type" value="Genomic_DNA"/>
</dbReference>
<dbReference type="OrthoDB" id="5557390at2"/>
<evidence type="ECO:0000259" key="6">
    <source>
        <dbReference type="PROSITE" id="PS50111"/>
    </source>
</evidence>
<dbReference type="Proteomes" id="UP000325755">
    <property type="component" value="Chromosome"/>
</dbReference>
<reference evidence="8 9" key="1">
    <citation type="submission" date="2019-09" db="EMBL/GenBank/DDBJ databases">
        <title>Ecophysiology of the spiral-shaped methanotroph Methylospira mobilis as revealed by the complete genome sequence.</title>
        <authorList>
            <person name="Oshkin I.Y."/>
            <person name="Dedysh S.N."/>
            <person name="Miroshnikov K."/>
            <person name="Danilova O.V."/>
            <person name="Hakobyan A."/>
            <person name="Liesack W."/>
        </authorList>
    </citation>
    <scope>NUCLEOTIDE SEQUENCE [LARGE SCALE GENOMIC DNA]</scope>
    <source>
        <strain evidence="8 9">Shm1</strain>
    </source>
</reference>
<evidence type="ECO:0000259" key="7">
    <source>
        <dbReference type="PROSITE" id="PS50885"/>
    </source>
</evidence>
<dbReference type="CDD" id="cd11386">
    <property type="entry name" value="MCP_signal"/>
    <property type="match status" value="1"/>
</dbReference>
<comment type="subcellular location">
    <subcellularLocation>
        <location evidence="1">Membrane</location>
    </subcellularLocation>
</comment>
<dbReference type="GO" id="GO:0006935">
    <property type="term" value="P:chemotaxis"/>
    <property type="evidence" value="ECO:0007669"/>
    <property type="project" value="InterPro"/>
</dbReference>
<dbReference type="GO" id="GO:0005886">
    <property type="term" value="C:plasma membrane"/>
    <property type="evidence" value="ECO:0007669"/>
    <property type="project" value="TreeGrafter"/>
</dbReference>
<dbReference type="PRINTS" id="PR00260">
    <property type="entry name" value="CHEMTRNSDUCR"/>
</dbReference>
<evidence type="ECO:0000256" key="3">
    <source>
        <dbReference type="ARBA" id="ARBA00023224"/>
    </source>
</evidence>
<dbReference type="InParanoid" id="A0A5Q0BSW3"/>
<dbReference type="FunFam" id="1.10.287.950:FF:000001">
    <property type="entry name" value="Methyl-accepting chemotaxis sensory transducer"/>
    <property type="match status" value="1"/>
</dbReference>
<evidence type="ECO:0000256" key="2">
    <source>
        <dbReference type="ARBA" id="ARBA00022481"/>
    </source>
</evidence>
<dbReference type="SUPFAM" id="SSF58104">
    <property type="entry name" value="Methyl-accepting chemotaxis protein (MCP) signaling domain"/>
    <property type="match status" value="1"/>
</dbReference>
<dbReference type="PROSITE" id="PS50885">
    <property type="entry name" value="HAMP"/>
    <property type="match status" value="2"/>
</dbReference>
<keyword evidence="3 5" id="KW-0807">Transducer</keyword>
<evidence type="ECO:0000256" key="1">
    <source>
        <dbReference type="ARBA" id="ARBA00004370"/>
    </source>
</evidence>
<dbReference type="InterPro" id="IPR051310">
    <property type="entry name" value="MCP_chemotaxis"/>
</dbReference>
<dbReference type="InterPro" id="IPR004089">
    <property type="entry name" value="MCPsignal_dom"/>
</dbReference>
<dbReference type="GO" id="GO:0004888">
    <property type="term" value="F:transmembrane signaling receptor activity"/>
    <property type="evidence" value="ECO:0007669"/>
    <property type="project" value="InterPro"/>
</dbReference>
<name>A0A5Q0BSW3_9GAMM</name>
<dbReference type="KEGG" id="mmob:F6R98_16295"/>
<keyword evidence="2" id="KW-0488">Methylation</keyword>
<dbReference type="SMART" id="SM00304">
    <property type="entry name" value="HAMP"/>
    <property type="match status" value="2"/>
</dbReference>
<evidence type="ECO:0008006" key="10">
    <source>
        <dbReference type="Google" id="ProtNLM"/>
    </source>
</evidence>
<proteinExistence type="inferred from homology"/>
<evidence type="ECO:0000256" key="4">
    <source>
        <dbReference type="ARBA" id="ARBA00029447"/>
    </source>
</evidence>
<protein>
    <recommendedName>
        <fullName evidence="10">Methyl-accepting chemotaxis protein</fullName>
    </recommendedName>
</protein>
<sequence>MVVAIGELLADIGRLSSAATQGDLSARVDVSRHQGDYRRIVQGLNETLDAVIVPMNAAAQTVERIAQGDIPAPITNGFPGDFNALRNNLNLAINNINALIADSAQLSQAAMAGKLSTRADASRHQGDYRRIVQGVNQTLDAIIEPIEQTVRVLSALAKADLTEKINQQYQGTFATLRNDANTTVDNLARHVLLIKDAVDATGAAAREIAAGNADLSHRTEQQAAGLAETASSMEQLASTVKLNADSARQASELASETSVVAIKGGSVVRDVVNTMNAINESSQRIVDIIGVIDGIAFQTNILALNAAVEAARAGEQGRGFAVVASEVRTLAQRSAAAAREIKQLISDSVEKVEDGSRQVEFAGRTMQEIVFSVQRVTELVSEISTASTEQSAGIDLVNKAVSEMDASTQQNAALVEQAAASAESLEDQARQLQAMTAVFRLP</sequence>
<dbReference type="GO" id="GO:0007165">
    <property type="term" value="P:signal transduction"/>
    <property type="evidence" value="ECO:0007669"/>
    <property type="project" value="UniProtKB-KW"/>
</dbReference>